<evidence type="ECO:0000313" key="1">
    <source>
        <dbReference type="EMBL" id="SAL83558.1"/>
    </source>
</evidence>
<dbReference type="RefSeq" id="WP_087660082.1">
    <property type="nucleotide sequence ID" value="NZ_FCOL02000100.1"/>
</dbReference>
<proteinExistence type="predicted"/>
<protein>
    <submittedName>
        <fullName evidence="1">Uncharacterized protein</fullName>
    </submittedName>
</protein>
<name>A0A158KQY6_9BURK</name>
<reference evidence="1" key="1">
    <citation type="submission" date="2016-01" db="EMBL/GenBank/DDBJ databases">
        <authorList>
            <person name="Peeters C."/>
        </authorList>
    </citation>
    <scope>NUCLEOTIDE SEQUENCE [LARGE SCALE GENOMIC DNA]</scope>
    <source>
        <strain evidence="1">LMG 22937</strain>
    </source>
</reference>
<evidence type="ECO:0000313" key="2">
    <source>
        <dbReference type="Proteomes" id="UP000054925"/>
    </source>
</evidence>
<comment type="caution">
    <text evidence="1">The sequence shown here is derived from an EMBL/GenBank/DDBJ whole genome shotgun (WGS) entry which is preliminary data.</text>
</comment>
<dbReference type="Proteomes" id="UP000054925">
    <property type="component" value="Unassembled WGS sequence"/>
</dbReference>
<accession>A0A158KQY6</accession>
<keyword evidence="2" id="KW-1185">Reference proteome</keyword>
<sequence length="97" mass="10238">MADSNEGGIVKHYVDQFLALGVKNHSGENVADQVAALASDSLEHLDVWKCGTPAENKIKLLAQLQLQAGLAAAATPGQAKVLMDVHHLISEQAGVLR</sequence>
<dbReference type="AlphaFoldDB" id="A0A158KQY6"/>
<organism evidence="1 2">
    <name type="scientific">Caballeronia terrestris</name>
    <dbReference type="NCBI Taxonomy" id="1226301"/>
    <lineage>
        <taxon>Bacteria</taxon>
        <taxon>Pseudomonadati</taxon>
        <taxon>Pseudomonadota</taxon>
        <taxon>Betaproteobacteria</taxon>
        <taxon>Burkholderiales</taxon>
        <taxon>Burkholderiaceae</taxon>
        <taxon>Caballeronia</taxon>
    </lineage>
</organism>
<dbReference type="EMBL" id="FCOL02000100">
    <property type="protein sequence ID" value="SAL83558.1"/>
    <property type="molecule type" value="Genomic_DNA"/>
</dbReference>
<gene>
    <name evidence="1" type="ORF">AWB67_06439</name>
</gene>
<dbReference type="OrthoDB" id="9975262at2"/>